<feature type="modified residue" description="4-aspartylphosphate" evidence="4">
    <location>
        <position position="54"/>
    </location>
</feature>
<keyword evidence="9" id="KW-1185">Reference proteome</keyword>
<dbReference type="InterPro" id="IPR001867">
    <property type="entry name" value="OmpR/PhoB-type_DNA-bd"/>
</dbReference>
<organism evidence="8 9">
    <name type="scientific">Pedobacter ureilyticus</name>
    <dbReference type="NCBI Taxonomy" id="1393051"/>
    <lineage>
        <taxon>Bacteria</taxon>
        <taxon>Pseudomonadati</taxon>
        <taxon>Bacteroidota</taxon>
        <taxon>Sphingobacteriia</taxon>
        <taxon>Sphingobacteriales</taxon>
        <taxon>Sphingobacteriaceae</taxon>
        <taxon>Pedobacter</taxon>
    </lineage>
</organism>
<dbReference type="CDD" id="cd00383">
    <property type="entry name" value="trans_reg_C"/>
    <property type="match status" value="1"/>
</dbReference>
<dbReference type="Pfam" id="PF00486">
    <property type="entry name" value="Trans_reg_C"/>
    <property type="match status" value="1"/>
</dbReference>
<keyword evidence="3 5" id="KW-0238">DNA-binding</keyword>
<dbReference type="Gene3D" id="1.10.10.10">
    <property type="entry name" value="Winged helix-like DNA-binding domain superfamily/Winged helix DNA-binding domain"/>
    <property type="match status" value="1"/>
</dbReference>
<evidence type="ECO:0000256" key="5">
    <source>
        <dbReference type="PROSITE-ProRule" id="PRU01091"/>
    </source>
</evidence>
<keyword evidence="2" id="KW-0902">Two-component regulatory system</keyword>
<dbReference type="RefSeq" id="WP_138721499.1">
    <property type="nucleotide sequence ID" value="NZ_SSHJ02000001.1"/>
</dbReference>
<evidence type="ECO:0000313" key="9">
    <source>
        <dbReference type="Proteomes" id="UP001517247"/>
    </source>
</evidence>
<evidence type="ECO:0000259" key="6">
    <source>
        <dbReference type="PROSITE" id="PS50110"/>
    </source>
</evidence>
<evidence type="ECO:0000256" key="2">
    <source>
        <dbReference type="ARBA" id="ARBA00023012"/>
    </source>
</evidence>
<accession>A0ABW9J1C1</accession>
<feature type="domain" description="Response regulatory" evidence="6">
    <location>
        <begin position="4"/>
        <end position="118"/>
    </location>
</feature>
<evidence type="ECO:0000259" key="7">
    <source>
        <dbReference type="PROSITE" id="PS51755"/>
    </source>
</evidence>
<dbReference type="PROSITE" id="PS51755">
    <property type="entry name" value="OMPR_PHOB"/>
    <property type="match status" value="1"/>
</dbReference>
<dbReference type="InterPro" id="IPR036388">
    <property type="entry name" value="WH-like_DNA-bd_sf"/>
</dbReference>
<feature type="DNA-binding region" description="OmpR/PhoB-type" evidence="5">
    <location>
        <begin position="127"/>
        <end position="224"/>
    </location>
</feature>
<gene>
    <name evidence="8" type="ORF">E6A44_002060</name>
</gene>
<name>A0ABW9J1C1_9SPHI</name>
<dbReference type="PANTHER" id="PTHR48111:SF40">
    <property type="entry name" value="PHOSPHATE REGULON TRANSCRIPTIONAL REGULATORY PROTEIN PHOB"/>
    <property type="match status" value="1"/>
</dbReference>
<dbReference type="SUPFAM" id="SSF52172">
    <property type="entry name" value="CheY-like"/>
    <property type="match status" value="1"/>
</dbReference>
<dbReference type="PROSITE" id="PS50110">
    <property type="entry name" value="RESPONSE_REGULATORY"/>
    <property type="match status" value="1"/>
</dbReference>
<dbReference type="SMART" id="SM00448">
    <property type="entry name" value="REC"/>
    <property type="match status" value="1"/>
</dbReference>
<evidence type="ECO:0000256" key="4">
    <source>
        <dbReference type="PROSITE-ProRule" id="PRU00169"/>
    </source>
</evidence>
<evidence type="ECO:0000256" key="1">
    <source>
        <dbReference type="ARBA" id="ARBA00022553"/>
    </source>
</evidence>
<protein>
    <submittedName>
        <fullName evidence="8">Response regulator transcription factor</fullName>
    </submittedName>
</protein>
<evidence type="ECO:0000256" key="3">
    <source>
        <dbReference type="ARBA" id="ARBA00023125"/>
    </source>
</evidence>
<dbReference type="Gene3D" id="6.10.250.690">
    <property type="match status" value="1"/>
</dbReference>
<reference evidence="8 9" key="1">
    <citation type="submission" date="2024-12" db="EMBL/GenBank/DDBJ databases">
        <authorList>
            <person name="Hu S."/>
        </authorList>
    </citation>
    <scope>NUCLEOTIDE SEQUENCE [LARGE SCALE GENOMIC DNA]</scope>
    <source>
        <strain evidence="8 9">THG-T11</strain>
    </source>
</reference>
<feature type="domain" description="OmpR/PhoB-type" evidence="7">
    <location>
        <begin position="127"/>
        <end position="224"/>
    </location>
</feature>
<comment type="caution">
    <text evidence="8">The sequence shown here is derived from an EMBL/GenBank/DDBJ whole genome shotgun (WGS) entry which is preliminary data.</text>
</comment>
<dbReference type="InterPro" id="IPR039420">
    <property type="entry name" value="WalR-like"/>
</dbReference>
<dbReference type="PANTHER" id="PTHR48111">
    <property type="entry name" value="REGULATOR OF RPOS"/>
    <property type="match status" value="1"/>
</dbReference>
<dbReference type="Pfam" id="PF00072">
    <property type="entry name" value="Response_reg"/>
    <property type="match status" value="1"/>
</dbReference>
<dbReference type="InterPro" id="IPR011006">
    <property type="entry name" value="CheY-like_superfamily"/>
</dbReference>
<dbReference type="InterPro" id="IPR001789">
    <property type="entry name" value="Sig_transdc_resp-reg_receiver"/>
</dbReference>
<dbReference type="Gene3D" id="3.40.50.2300">
    <property type="match status" value="1"/>
</dbReference>
<sequence>MRNHILLVEDDLDLGLVLKQYLQFSGFEVTWFSNPLEAVENLATLENIQLAIIDVMMPEMNGFDLSKIISERSKIPFLFLTAKVQSIDRILGLKLGADDYIAKPCEPEELLLRVKNILKREQKSELSQSVAIGKYSFLPSQYQIVFNDKTYTITEKETELLILLSQNNHKVVNRKEILEKLWGENDYFLGRSLDVFMTRLRKYFKEDERIKFDSVRGIGFKVEFPE</sequence>
<dbReference type="SMART" id="SM00862">
    <property type="entry name" value="Trans_reg_C"/>
    <property type="match status" value="1"/>
</dbReference>
<dbReference type="Proteomes" id="UP001517247">
    <property type="component" value="Unassembled WGS sequence"/>
</dbReference>
<proteinExistence type="predicted"/>
<evidence type="ECO:0000313" key="8">
    <source>
        <dbReference type="EMBL" id="MFN0254338.1"/>
    </source>
</evidence>
<dbReference type="EMBL" id="SSHJ02000001">
    <property type="protein sequence ID" value="MFN0254338.1"/>
    <property type="molecule type" value="Genomic_DNA"/>
</dbReference>
<keyword evidence="1 4" id="KW-0597">Phosphoprotein</keyword>